<dbReference type="Proteomes" id="UP001630127">
    <property type="component" value="Unassembled WGS sequence"/>
</dbReference>
<dbReference type="GO" id="GO:0002238">
    <property type="term" value="P:response to molecule of fungal origin"/>
    <property type="evidence" value="ECO:0007669"/>
    <property type="project" value="UniProtKB-ARBA"/>
</dbReference>
<gene>
    <name evidence="5" type="ORF">ACH5RR_015784</name>
</gene>
<dbReference type="InterPro" id="IPR005123">
    <property type="entry name" value="Oxoglu/Fe-dep_dioxygenase_dom"/>
</dbReference>
<reference evidence="5 6" key="1">
    <citation type="submission" date="2024-11" db="EMBL/GenBank/DDBJ databases">
        <title>A near-complete genome assembly of Cinchona calisaya.</title>
        <authorList>
            <person name="Lian D.C."/>
            <person name="Zhao X.W."/>
            <person name="Wei L."/>
        </authorList>
    </citation>
    <scope>NUCLEOTIDE SEQUENCE [LARGE SCALE GENOMIC DNA]</scope>
    <source>
        <tissue evidence="5">Nenye</tissue>
    </source>
</reference>
<keyword evidence="3" id="KW-0560">Oxidoreductase</keyword>
<dbReference type="Gene3D" id="2.60.120.330">
    <property type="entry name" value="B-lactam Antibiotic, Isopenicillin N Synthase, Chain"/>
    <property type="match status" value="1"/>
</dbReference>
<evidence type="ECO:0000313" key="6">
    <source>
        <dbReference type="Proteomes" id="UP001630127"/>
    </source>
</evidence>
<keyword evidence="1 3" id="KW-0479">Metal-binding</keyword>
<dbReference type="InterPro" id="IPR027443">
    <property type="entry name" value="IPNS-like_sf"/>
</dbReference>
<keyword evidence="6" id="KW-1185">Reference proteome</keyword>
<dbReference type="InterPro" id="IPR026992">
    <property type="entry name" value="DIOX_N"/>
</dbReference>
<organism evidence="5 6">
    <name type="scientific">Cinchona calisaya</name>
    <dbReference type="NCBI Taxonomy" id="153742"/>
    <lineage>
        <taxon>Eukaryota</taxon>
        <taxon>Viridiplantae</taxon>
        <taxon>Streptophyta</taxon>
        <taxon>Embryophyta</taxon>
        <taxon>Tracheophyta</taxon>
        <taxon>Spermatophyta</taxon>
        <taxon>Magnoliopsida</taxon>
        <taxon>eudicotyledons</taxon>
        <taxon>Gunneridae</taxon>
        <taxon>Pentapetalae</taxon>
        <taxon>asterids</taxon>
        <taxon>lamiids</taxon>
        <taxon>Gentianales</taxon>
        <taxon>Rubiaceae</taxon>
        <taxon>Cinchonoideae</taxon>
        <taxon>Cinchoneae</taxon>
        <taxon>Cinchona</taxon>
    </lineage>
</organism>
<evidence type="ECO:0000256" key="2">
    <source>
        <dbReference type="ARBA" id="ARBA00023004"/>
    </source>
</evidence>
<dbReference type="SUPFAM" id="SSF51197">
    <property type="entry name" value="Clavaminate synthase-like"/>
    <property type="match status" value="1"/>
</dbReference>
<proteinExistence type="inferred from homology"/>
<sequence length="309" mass="34878">MGSLTPPKLLVVDFTNKEVLKPGSGSWASACKDIRRALENRGFFIPLYDEVSPELDKANFHAAAELFDLPTEVKAKNTYEKPFHGYVGQNPLIPLHEALGIDYATTHEGVQSFANLMWPKGNDSFSEISFSFAKTQAKLYEMVTKMLLESYGVAKYSDSHVDSTTYLLRFPKYRAPEMNENTKGIASYTDITFLTILYQNHIPGLEIRTRDGEWITVHFPPKSFVVLAGMSARVLSPAHKVTVDANRKETRYTIGLFSSLDKIVEVPEKLVDEQNALQFKPFHHQDLINFNATNQGQRSENMLKDFCGV</sequence>
<dbReference type="GO" id="GO:0046872">
    <property type="term" value="F:metal ion binding"/>
    <property type="evidence" value="ECO:0007669"/>
    <property type="project" value="UniProtKB-KW"/>
</dbReference>
<dbReference type="PROSITE" id="PS51471">
    <property type="entry name" value="FE2OG_OXY"/>
    <property type="match status" value="1"/>
</dbReference>
<dbReference type="InterPro" id="IPR044861">
    <property type="entry name" value="IPNS-like_FE2OG_OXY"/>
</dbReference>
<evidence type="ECO:0000256" key="3">
    <source>
        <dbReference type="RuleBase" id="RU003682"/>
    </source>
</evidence>
<accession>A0ABD2ZU23</accession>
<dbReference type="AlphaFoldDB" id="A0ABD2ZU23"/>
<comment type="caution">
    <text evidence="5">The sequence shown here is derived from an EMBL/GenBank/DDBJ whole genome shotgun (WGS) entry which is preliminary data.</text>
</comment>
<feature type="domain" description="Fe2OG dioxygenase" evidence="4">
    <location>
        <begin position="142"/>
        <end position="260"/>
    </location>
</feature>
<comment type="similarity">
    <text evidence="3">Belongs to the iron/ascorbate-dependent oxidoreductase family.</text>
</comment>
<evidence type="ECO:0000313" key="5">
    <source>
        <dbReference type="EMBL" id="KAL3522950.1"/>
    </source>
</evidence>
<dbReference type="GO" id="GO:0016706">
    <property type="term" value="F:2-oxoglutarate-dependent dioxygenase activity"/>
    <property type="evidence" value="ECO:0007669"/>
    <property type="project" value="UniProtKB-ARBA"/>
</dbReference>
<dbReference type="Pfam" id="PF14226">
    <property type="entry name" value="DIOX_N"/>
    <property type="match status" value="1"/>
</dbReference>
<evidence type="ECO:0000256" key="1">
    <source>
        <dbReference type="ARBA" id="ARBA00022723"/>
    </source>
</evidence>
<dbReference type="InterPro" id="IPR050231">
    <property type="entry name" value="Iron_ascorbate_oxido_reductase"/>
</dbReference>
<keyword evidence="2 3" id="KW-0408">Iron</keyword>
<evidence type="ECO:0000259" key="4">
    <source>
        <dbReference type="PROSITE" id="PS51471"/>
    </source>
</evidence>
<dbReference type="GO" id="GO:0009805">
    <property type="term" value="P:coumarin biosynthetic process"/>
    <property type="evidence" value="ECO:0007669"/>
    <property type="project" value="UniProtKB-ARBA"/>
</dbReference>
<dbReference type="PANTHER" id="PTHR47990">
    <property type="entry name" value="2-OXOGLUTARATE (2OG) AND FE(II)-DEPENDENT OXYGENASE SUPERFAMILY PROTEIN-RELATED"/>
    <property type="match status" value="1"/>
</dbReference>
<name>A0ABD2ZU23_9GENT</name>
<protein>
    <recommendedName>
        <fullName evidence="4">Fe2OG dioxygenase domain-containing protein</fullName>
    </recommendedName>
</protein>
<dbReference type="EMBL" id="JBJUIK010000007">
    <property type="protein sequence ID" value="KAL3522950.1"/>
    <property type="molecule type" value="Genomic_DNA"/>
</dbReference>
<dbReference type="Pfam" id="PF03171">
    <property type="entry name" value="2OG-FeII_Oxy"/>
    <property type="match status" value="1"/>
</dbReference>